<reference evidence="1" key="1">
    <citation type="submission" date="2020-03" db="EMBL/GenBank/DDBJ databases">
        <title>The deep terrestrial virosphere.</title>
        <authorList>
            <person name="Holmfeldt K."/>
            <person name="Nilsson E."/>
            <person name="Simone D."/>
            <person name="Lopez-Fernandez M."/>
            <person name="Wu X."/>
            <person name="de Brujin I."/>
            <person name="Lundin D."/>
            <person name="Andersson A."/>
            <person name="Bertilsson S."/>
            <person name="Dopson M."/>
        </authorList>
    </citation>
    <scope>NUCLEOTIDE SEQUENCE</scope>
    <source>
        <strain evidence="1">MM415A03736</strain>
        <strain evidence="2">MM415B07323</strain>
    </source>
</reference>
<name>A0A6M3JN53_9ZZZZ</name>
<dbReference type="EMBL" id="MT143436">
    <property type="protein sequence ID" value="QJA96819.1"/>
    <property type="molecule type" value="Genomic_DNA"/>
</dbReference>
<evidence type="ECO:0000313" key="2">
    <source>
        <dbReference type="EMBL" id="QJA96819.1"/>
    </source>
</evidence>
<proteinExistence type="predicted"/>
<dbReference type="AlphaFoldDB" id="A0A6M3JN53"/>
<evidence type="ECO:0000313" key="1">
    <source>
        <dbReference type="EMBL" id="QJA70431.1"/>
    </source>
</evidence>
<dbReference type="EMBL" id="MT141792">
    <property type="protein sequence ID" value="QJA70431.1"/>
    <property type="molecule type" value="Genomic_DNA"/>
</dbReference>
<accession>A0A6M3JN53</accession>
<sequence>MKKKTLLKQFDKEFGKIKDKDGYVINISILKFILTLLKTEQKKIIEYLSHDMNFKNEKQRKEAIKMYIENLLL</sequence>
<organism evidence="1">
    <name type="scientific">viral metagenome</name>
    <dbReference type="NCBI Taxonomy" id="1070528"/>
    <lineage>
        <taxon>unclassified sequences</taxon>
        <taxon>metagenomes</taxon>
        <taxon>organismal metagenomes</taxon>
    </lineage>
</organism>
<gene>
    <name evidence="1" type="ORF">MM415A03736_0004</name>
    <name evidence="2" type="ORF">MM415B07323_0008</name>
</gene>
<protein>
    <submittedName>
        <fullName evidence="1">Uncharacterized protein</fullName>
    </submittedName>
</protein>